<dbReference type="EMBL" id="JALLKP010000002">
    <property type="protein sequence ID" value="KAK2196745.1"/>
    <property type="molecule type" value="Genomic_DNA"/>
</dbReference>
<evidence type="ECO:0000256" key="7">
    <source>
        <dbReference type="PROSITE-ProRule" id="PRU00221"/>
    </source>
</evidence>
<dbReference type="RefSeq" id="XP_067803587.1">
    <property type="nucleotide sequence ID" value="XM_067947023.1"/>
</dbReference>
<accession>A0AAD9PKY2</accession>
<dbReference type="SUPFAM" id="SSF50978">
    <property type="entry name" value="WD40 repeat-like"/>
    <property type="match status" value="1"/>
</dbReference>
<comment type="caution">
    <text evidence="10">The sequence shown here is derived from an EMBL/GenBank/DDBJ whole genome shotgun (WGS) entry which is preliminary data.</text>
</comment>
<dbReference type="InterPro" id="IPR002130">
    <property type="entry name" value="Cyclophilin-type_PPIase_dom"/>
</dbReference>
<dbReference type="PANTHER" id="PTHR45625">
    <property type="entry name" value="PEPTIDYL-PROLYL CIS-TRANS ISOMERASE-RELATED"/>
    <property type="match status" value="1"/>
</dbReference>
<dbReference type="PROSITE" id="PS50072">
    <property type="entry name" value="CSA_PPIASE_2"/>
    <property type="match status" value="1"/>
</dbReference>
<dbReference type="InterPro" id="IPR001680">
    <property type="entry name" value="WD40_rpt"/>
</dbReference>
<dbReference type="InterPro" id="IPR036322">
    <property type="entry name" value="WD40_repeat_dom_sf"/>
</dbReference>
<feature type="compositionally biased region" description="Basic and acidic residues" evidence="8">
    <location>
        <begin position="1"/>
        <end position="11"/>
    </location>
</feature>
<keyword evidence="6 10" id="KW-0413">Isomerase</keyword>
<dbReference type="SMART" id="SM00320">
    <property type="entry name" value="WD40"/>
    <property type="match status" value="3"/>
</dbReference>
<evidence type="ECO:0000256" key="5">
    <source>
        <dbReference type="ARBA" id="ARBA00023110"/>
    </source>
</evidence>
<dbReference type="GO" id="GO:0003755">
    <property type="term" value="F:peptidyl-prolyl cis-trans isomerase activity"/>
    <property type="evidence" value="ECO:0007669"/>
    <property type="project" value="UniProtKB-KW"/>
</dbReference>
<dbReference type="PROSITE" id="PS00170">
    <property type="entry name" value="CSA_PPIASE_1"/>
    <property type="match status" value="1"/>
</dbReference>
<dbReference type="Gene3D" id="2.40.100.10">
    <property type="entry name" value="Cyclophilin-like"/>
    <property type="match status" value="1"/>
</dbReference>
<dbReference type="AlphaFoldDB" id="A0AAD9PKY2"/>
<evidence type="ECO:0000259" key="9">
    <source>
        <dbReference type="PROSITE" id="PS50072"/>
    </source>
</evidence>
<evidence type="ECO:0000313" key="10">
    <source>
        <dbReference type="EMBL" id="KAK2196745.1"/>
    </source>
</evidence>
<dbReference type="InterPro" id="IPR020892">
    <property type="entry name" value="Cyclophilin-type_PPIase_CS"/>
</dbReference>
<dbReference type="KEGG" id="bdw:94336292"/>
<dbReference type="EC" id="5.2.1.8" evidence="2"/>
<dbReference type="GO" id="GO:0006457">
    <property type="term" value="P:protein folding"/>
    <property type="evidence" value="ECO:0007669"/>
    <property type="project" value="InterPro"/>
</dbReference>
<dbReference type="Gene3D" id="2.130.10.10">
    <property type="entry name" value="YVTN repeat-like/Quinoprotein amine dehydrogenase"/>
    <property type="match status" value="1"/>
</dbReference>
<dbReference type="CDD" id="cd01927">
    <property type="entry name" value="cyclophilin_WD40"/>
    <property type="match status" value="1"/>
</dbReference>
<dbReference type="GO" id="GO:0005634">
    <property type="term" value="C:nucleus"/>
    <property type="evidence" value="ECO:0007669"/>
    <property type="project" value="UniProtKB-ARBA"/>
</dbReference>
<keyword evidence="11" id="KW-1185">Reference proteome</keyword>
<dbReference type="InterPro" id="IPR044666">
    <property type="entry name" value="Cyclophilin_A-like"/>
</dbReference>
<feature type="repeat" description="WD" evidence="7">
    <location>
        <begin position="50"/>
        <end position="81"/>
    </location>
</feature>
<dbReference type="Proteomes" id="UP001214638">
    <property type="component" value="Unassembled WGS sequence"/>
</dbReference>
<keyword evidence="3 7" id="KW-0853">WD repeat</keyword>
<dbReference type="PROSITE" id="PS50082">
    <property type="entry name" value="WD_REPEATS_2"/>
    <property type="match status" value="1"/>
</dbReference>
<evidence type="ECO:0000256" key="8">
    <source>
        <dbReference type="SAM" id="MobiDB-lite"/>
    </source>
</evidence>
<dbReference type="InterPro" id="IPR015943">
    <property type="entry name" value="WD40/YVTN_repeat-like_dom_sf"/>
</dbReference>
<feature type="region of interest" description="Disordered" evidence="8">
    <location>
        <begin position="1"/>
        <end position="25"/>
    </location>
</feature>
<keyword evidence="4" id="KW-0677">Repeat</keyword>
<evidence type="ECO:0000256" key="6">
    <source>
        <dbReference type="ARBA" id="ARBA00023235"/>
    </source>
</evidence>
<dbReference type="Pfam" id="PF00400">
    <property type="entry name" value="WD40"/>
    <property type="match status" value="2"/>
</dbReference>
<comment type="catalytic activity">
    <reaction evidence="1">
        <text>[protein]-peptidylproline (omega=180) = [protein]-peptidylproline (omega=0)</text>
        <dbReference type="Rhea" id="RHEA:16237"/>
        <dbReference type="Rhea" id="RHEA-COMP:10747"/>
        <dbReference type="Rhea" id="RHEA-COMP:10748"/>
        <dbReference type="ChEBI" id="CHEBI:83833"/>
        <dbReference type="ChEBI" id="CHEBI:83834"/>
        <dbReference type="EC" id="5.2.1.8"/>
    </reaction>
</comment>
<organism evidence="10 11">
    <name type="scientific">Babesia duncani</name>
    <dbReference type="NCBI Taxonomy" id="323732"/>
    <lineage>
        <taxon>Eukaryota</taxon>
        <taxon>Sar</taxon>
        <taxon>Alveolata</taxon>
        <taxon>Apicomplexa</taxon>
        <taxon>Aconoidasida</taxon>
        <taxon>Piroplasmida</taxon>
        <taxon>Babesiidae</taxon>
        <taxon>Babesia</taxon>
    </lineage>
</organism>
<feature type="domain" description="PPIase cyclophilin-type" evidence="9">
    <location>
        <begin position="461"/>
        <end position="608"/>
    </location>
</feature>
<dbReference type="GeneID" id="94336292"/>
<keyword evidence="5" id="KW-0697">Rotamase</keyword>
<dbReference type="PRINTS" id="PR00153">
    <property type="entry name" value="CSAPPISMRASE"/>
</dbReference>
<dbReference type="FunFam" id="2.40.100.10:FF:000003">
    <property type="entry name" value="Peptidylprolyl isomerase domain and WD repeat-containing 1"/>
    <property type="match status" value="1"/>
</dbReference>
<reference evidence="10" key="1">
    <citation type="journal article" date="2023" name="Nat. Microbiol.">
        <title>Babesia duncani multi-omics identifies virulence factors and drug targets.</title>
        <authorList>
            <person name="Singh P."/>
            <person name="Lonardi S."/>
            <person name="Liang Q."/>
            <person name="Vydyam P."/>
            <person name="Khabirova E."/>
            <person name="Fang T."/>
            <person name="Gihaz S."/>
            <person name="Thekkiniath J."/>
            <person name="Munshi M."/>
            <person name="Abel S."/>
            <person name="Ciampossin L."/>
            <person name="Batugedara G."/>
            <person name="Gupta M."/>
            <person name="Lu X.M."/>
            <person name="Lenz T."/>
            <person name="Chakravarty S."/>
            <person name="Cornillot E."/>
            <person name="Hu Y."/>
            <person name="Ma W."/>
            <person name="Gonzalez L.M."/>
            <person name="Sanchez S."/>
            <person name="Estrada K."/>
            <person name="Sanchez-Flores A."/>
            <person name="Montero E."/>
            <person name="Harb O.S."/>
            <person name="Le Roch K.G."/>
            <person name="Mamoun C.B."/>
        </authorList>
    </citation>
    <scope>NUCLEOTIDE SEQUENCE</scope>
    <source>
        <strain evidence="10">WA1</strain>
    </source>
</reference>
<proteinExistence type="predicted"/>
<protein>
    <recommendedName>
        <fullName evidence="2">peptidylprolyl isomerase</fullName>
        <ecNumber evidence="2">5.2.1.8</ecNumber>
    </recommendedName>
</protein>
<sequence>MVNENELHDSSSDGEFGPVPLPEPKRKRKVEFNDSLYLQHLPNASTYEKSYMHKALVTHVVANRRTRYIATGSADGGIKFWFYDKDGVQFVKHLNAHTSGIIQMRGSIDGMHLGSISFDKTYKHIDFSSFDLISIIKLDFVPLSFEFITPRDSPHQVVAIASSNNQEVHIFKPDFQSIAIKTLSIATSSPHLMAFNLHYQVCLFANASGDVDIVDIETFKFPQNMSFSMKSETDLYEILKCKTFVVSMAISPNGEFIAMSCNDGLIRIFRTTTLKLYRVYDESITMYSAAQSDASQSALHFDSMDFLKRRATEIEISKSVKGQGEYTNLVFDASSNYIIYPSMLGIKIVNIITNKLVRVIGKFETCLRFMKICCLQHVENRRSYSSTGDFLQPLLLATAFQKSRFYIFTNMEPNDAELETRDAYNEGSATADGERKAGLLKGISNTLVGGDGRIAKEATIHTSMGDIRVKLFGSECKKTVENFTVHALNGYYNGCIFHRVIKNFMIQGGDPSGDGTGGESIWGNEFEDEIRPNLKHDRPFTLSMANAGPNTNGSQFFITSVVCPWLDGKHTVFGRVIAGMEIVQAIESVPVDEDDKPLDDVRIVNIKPLL</sequence>
<evidence type="ECO:0000256" key="2">
    <source>
        <dbReference type="ARBA" id="ARBA00013194"/>
    </source>
</evidence>
<evidence type="ECO:0000313" key="11">
    <source>
        <dbReference type="Proteomes" id="UP001214638"/>
    </source>
</evidence>
<dbReference type="SUPFAM" id="SSF50891">
    <property type="entry name" value="Cyclophilin-like"/>
    <property type="match status" value="1"/>
</dbReference>
<gene>
    <name evidence="10" type="ORF">BdWA1_001994</name>
</gene>
<evidence type="ECO:0000256" key="1">
    <source>
        <dbReference type="ARBA" id="ARBA00000971"/>
    </source>
</evidence>
<evidence type="ECO:0000256" key="3">
    <source>
        <dbReference type="ARBA" id="ARBA00022574"/>
    </source>
</evidence>
<dbReference type="InterPro" id="IPR029000">
    <property type="entry name" value="Cyclophilin-like_dom_sf"/>
</dbReference>
<dbReference type="Pfam" id="PF00160">
    <property type="entry name" value="Pro_isomerase"/>
    <property type="match status" value="1"/>
</dbReference>
<dbReference type="PANTHER" id="PTHR45625:SF4">
    <property type="entry name" value="PEPTIDYLPROLYL ISOMERASE DOMAIN AND WD REPEAT-CONTAINING PROTEIN 1"/>
    <property type="match status" value="1"/>
</dbReference>
<name>A0AAD9PKY2_9APIC</name>
<evidence type="ECO:0000256" key="4">
    <source>
        <dbReference type="ARBA" id="ARBA00022737"/>
    </source>
</evidence>